<dbReference type="EMBL" id="BART01002740">
    <property type="protein sequence ID" value="GAG67109.1"/>
    <property type="molecule type" value="Genomic_DNA"/>
</dbReference>
<proteinExistence type="predicted"/>
<comment type="caution">
    <text evidence="1">The sequence shown here is derived from an EMBL/GenBank/DDBJ whole genome shotgun (WGS) entry which is preliminary data.</text>
</comment>
<organism evidence="1">
    <name type="scientific">marine sediment metagenome</name>
    <dbReference type="NCBI Taxonomy" id="412755"/>
    <lineage>
        <taxon>unclassified sequences</taxon>
        <taxon>metagenomes</taxon>
        <taxon>ecological metagenomes</taxon>
    </lineage>
</organism>
<name>X0ZCW4_9ZZZZ</name>
<evidence type="ECO:0008006" key="2">
    <source>
        <dbReference type="Google" id="ProtNLM"/>
    </source>
</evidence>
<reference evidence="1" key="1">
    <citation type="journal article" date="2014" name="Front. Microbiol.">
        <title>High frequency of phylogenetically diverse reductive dehalogenase-homologous genes in deep subseafloor sedimentary metagenomes.</title>
        <authorList>
            <person name="Kawai M."/>
            <person name="Futagami T."/>
            <person name="Toyoda A."/>
            <person name="Takaki Y."/>
            <person name="Nishi S."/>
            <person name="Hori S."/>
            <person name="Arai W."/>
            <person name="Tsubouchi T."/>
            <person name="Morono Y."/>
            <person name="Uchiyama I."/>
            <person name="Ito T."/>
            <person name="Fujiyama A."/>
            <person name="Inagaki F."/>
            <person name="Takami H."/>
        </authorList>
    </citation>
    <scope>NUCLEOTIDE SEQUENCE</scope>
    <source>
        <strain evidence="1">Expedition CK06-06</strain>
    </source>
</reference>
<accession>X0ZCW4</accession>
<gene>
    <name evidence="1" type="ORF">S01H4_08112</name>
</gene>
<dbReference type="AlphaFoldDB" id="X0ZCW4"/>
<protein>
    <recommendedName>
        <fullName evidence="2">Transcription factor CBF/NF-Y/archaeal histone domain-containing protein</fullName>
    </recommendedName>
</protein>
<evidence type="ECO:0000313" key="1">
    <source>
        <dbReference type="EMBL" id="GAG67109.1"/>
    </source>
</evidence>
<sequence>MAKKAAVDVLFVKSKVREYIKSKECNTSGDVIDGPALNDALIDILDKAIKRAKANGRKTVQEKDL</sequence>